<feature type="domain" description="NR LBD" evidence="12">
    <location>
        <begin position="145"/>
        <end position="398"/>
    </location>
</feature>
<dbReference type="AlphaFoldDB" id="A0AAV5SGC7"/>
<comment type="caution">
    <text evidence="13">The sequence shown here is derived from an EMBL/GenBank/DDBJ whole genome shotgun (WGS) entry which is preliminary data.</text>
</comment>
<evidence type="ECO:0008006" key="15">
    <source>
        <dbReference type="Google" id="ProtNLM"/>
    </source>
</evidence>
<evidence type="ECO:0000259" key="12">
    <source>
        <dbReference type="PROSITE" id="PS51843"/>
    </source>
</evidence>
<dbReference type="Proteomes" id="UP001432027">
    <property type="component" value="Unassembled WGS sequence"/>
</dbReference>
<feature type="domain" description="Nuclear receptor" evidence="11">
    <location>
        <begin position="21"/>
        <end position="98"/>
    </location>
</feature>
<evidence type="ECO:0000313" key="13">
    <source>
        <dbReference type="EMBL" id="GMS81692.1"/>
    </source>
</evidence>
<feature type="compositionally biased region" description="Basic and acidic residues" evidence="10">
    <location>
        <begin position="142"/>
        <end position="160"/>
    </location>
</feature>
<dbReference type="PROSITE" id="PS00031">
    <property type="entry name" value="NUCLEAR_REC_DBD_1"/>
    <property type="match status" value="1"/>
</dbReference>
<evidence type="ECO:0000256" key="6">
    <source>
        <dbReference type="ARBA" id="ARBA00023163"/>
    </source>
</evidence>
<dbReference type="SUPFAM" id="SSF48508">
    <property type="entry name" value="Nuclear receptor ligand-binding domain"/>
    <property type="match status" value="1"/>
</dbReference>
<dbReference type="CDD" id="cd06157">
    <property type="entry name" value="NR_LBD"/>
    <property type="match status" value="1"/>
</dbReference>
<protein>
    <recommendedName>
        <fullName evidence="15">Nuclear receptor</fullName>
    </recommendedName>
</protein>
<keyword evidence="2 9" id="KW-0863">Zinc-finger</keyword>
<dbReference type="InterPro" id="IPR000536">
    <property type="entry name" value="Nucl_hrmn_rcpt_lig-bd"/>
</dbReference>
<dbReference type="EMBL" id="BTSX01000001">
    <property type="protein sequence ID" value="GMS81692.1"/>
    <property type="molecule type" value="Genomic_DNA"/>
</dbReference>
<sequence length="460" mass="51898">LQMRPSSCASCASDATVAYRTPLCAVCNSTKKVGIHYGVMSCSGCKFFFRRTVHGRRKLRCCEDNDRCEITETPRKHCRSCRFQKCLTSGMNPKLVREEKAKNDNSVPQINDHQTEISEDEPIPQTSGEHNEPVIEQSNTERLSDPERAADEELSSERAELRNSVPEQIAILTIDKDTNFRCERIMTSNDLNHCAFIALHLLFEWAKEIPSYRTLPQSDQMLLLRQNSSVVSWLHFMYQSIQSNQEITGAPLGNGSYIPYKADELSTIELKYQHTYGILAKKLVEMVGIPMREMDMDHDEYCLLKAIALFKFDNELTKEGQRAVLVFRHHLNLALIKHIEKRFPTMPPDQRTMRCIQLTELLPSLMQIGHLEAGFVQQLSSPYFISMTAAAAEQSSGPSSAISHTDLPSVDAANDLCTLSLSNPPHNEMPKKHSGNSPEGFVDARAIVSYLFDDAVIVLD</sequence>
<evidence type="ECO:0000256" key="7">
    <source>
        <dbReference type="ARBA" id="ARBA00023170"/>
    </source>
</evidence>
<dbReference type="CDD" id="cd06916">
    <property type="entry name" value="NR_DBD_like"/>
    <property type="match status" value="1"/>
</dbReference>
<dbReference type="PRINTS" id="PR00398">
    <property type="entry name" value="STRDHORMONER"/>
</dbReference>
<feature type="region of interest" description="Disordered" evidence="10">
    <location>
        <begin position="99"/>
        <end position="160"/>
    </location>
</feature>
<dbReference type="SMART" id="SM00399">
    <property type="entry name" value="ZnF_C4"/>
    <property type="match status" value="1"/>
</dbReference>
<keyword evidence="3 9" id="KW-0862">Zinc</keyword>
<dbReference type="PANTHER" id="PTHR47630">
    <property type="entry name" value="NUCLEAR HORMONE RECEPTOR FAMILY-RELATED-RELATED"/>
    <property type="match status" value="1"/>
</dbReference>
<evidence type="ECO:0000256" key="9">
    <source>
        <dbReference type="RuleBase" id="RU004334"/>
    </source>
</evidence>
<dbReference type="InterPro" id="IPR013088">
    <property type="entry name" value="Znf_NHR/GATA"/>
</dbReference>
<dbReference type="Gene3D" id="3.30.50.10">
    <property type="entry name" value="Erythroid Transcription Factor GATA-1, subunit A"/>
    <property type="match status" value="1"/>
</dbReference>
<dbReference type="InterPro" id="IPR035500">
    <property type="entry name" value="NHR-like_dom_sf"/>
</dbReference>
<dbReference type="PROSITE" id="PS51843">
    <property type="entry name" value="NR_LBD"/>
    <property type="match status" value="1"/>
</dbReference>
<keyword evidence="1 9" id="KW-0479">Metal-binding</keyword>
<reference evidence="13" key="1">
    <citation type="submission" date="2023-10" db="EMBL/GenBank/DDBJ databases">
        <title>Genome assembly of Pristionchus species.</title>
        <authorList>
            <person name="Yoshida K."/>
            <person name="Sommer R.J."/>
        </authorList>
    </citation>
    <scope>NUCLEOTIDE SEQUENCE</scope>
    <source>
        <strain evidence="13">RS0144</strain>
    </source>
</reference>
<evidence type="ECO:0000256" key="10">
    <source>
        <dbReference type="SAM" id="MobiDB-lite"/>
    </source>
</evidence>
<evidence type="ECO:0000313" key="14">
    <source>
        <dbReference type="Proteomes" id="UP001432027"/>
    </source>
</evidence>
<evidence type="ECO:0000256" key="1">
    <source>
        <dbReference type="ARBA" id="ARBA00022723"/>
    </source>
</evidence>
<dbReference type="Pfam" id="PF00104">
    <property type="entry name" value="Hormone_recep"/>
    <property type="match status" value="1"/>
</dbReference>
<dbReference type="InterPro" id="IPR052499">
    <property type="entry name" value="C.elegans_NHRs"/>
</dbReference>
<keyword evidence="7 9" id="KW-0675">Receptor</keyword>
<name>A0AAV5SGC7_9BILA</name>
<dbReference type="InterPro" id="IPR001628">
    <property type="entry name" value="Znf_hrmn_rcpt"/>
</dbReference>
<evidence type="ECO:0000256" key="5">
    <source>
        <dbReference type="ARBA" id="ARBA00023125"/>
    </source>
</evidence>
<keyword evidence="14" id="KW-1185">Reference proteome</keyword>
<evidence type="ECO:0000256" key="8">
    <source>
        <dbReference type="ARBA" id="ARBA00023242"/>
    </source>
</evidence>
<keyword evidence="4 9" id="KW-0805">Transcription regulation</keyword>
<dbReference type="SMART" id="SM00430">
    <property type="entry name" value="HOLI"/>
    <property type="match status" value="1"/>
</dbReference>
<keyword evidence="6 9" id="KW-0804">Transcription</keyword>
<dbReference type="GO" id="GO:0003700">
    <property type="term" value="F:DNA-binding transcription factor activity"/>
    <property type="evidence" value="ECO:0007669"/>
    <property type="project" value="InterPro"/>
</dbReference>
<gene>
    <name evidence="13" type="ORF">PENTCL1PPCAC_3867</name>
</gene>
<accession>A0AAV5SGC7</accession>
<dbReference type="GO" id="GO:0043565">
    <property type="term" value="F:sequence-specific DNA binding"/>
    <property type="evidence" value="ECO:0007669"/>
    <property type="project" value="InterPro"/>
</dbReference>
<keyword evidence="5 9" id="KW-0238">DNA-binding</keyword>
<organism evidence="13 14">
    <name type="scientific">Pristionchus entomophagus</name>
    <dbReference type="NCBI Taxonomy" id="358040"/>
    <lineage>
        <taxon>Eukaryota</taxon>
        <taxon>Metazoa</taxon>
        <taxon>Ecdysozoa</taxon>
        <taxon>Nematoda</taxon>
        <taxon>Chromadorea</taxon>
        <taxon>Rhabditida</taxon>
        <taxon>Rhabditina</taxon>
        <taxon>Diplogasteromorpha</taxon>
        <taxon>Diplogasteroidea</taxon>
        <taxon>Neodiplogasteridae</taxon>
        <taxon>Pristionchus</taxon>
    </lineage>
</organism>
<proteinExistence type="inferred from homology"/>
<keyword evidence="8 9" id="KW-0539">Nucleus</keyword>
<dbReference type="PROSITE" id="PS51030">
    <property type="entry name" value="NUCLEAR_REC_DBD_2"/>
    <property type="match status" value="1"/>
</dbReference>
<evidence type="ECO:0000256" key="2">
    <source>
        <dbReference type="ARBA" id="ARBA00022771"/>
    </source>
</evidence>
<evidence type="ECO:0000259" key="11">
    <source>
        <dbReference type="PROSITE" id="PS51030"/>
    </source>
</evidence>
<dbReference type="InterPro" id="IPR001723">
    <property type="entry name" value="Nuclear_hrmn_rcpt"/>
</dbReference>
<comment type="subcellular location">
    <subcellularLocation>
        <location evidence="9">Nucleus</location>
    </subcellularLocation>
</comment>
<evidence type="ECO:0000256" key="4">
    <source>
        <dbReference type="ARBA" id="ARBA00023015"/>
    </source>
</evidence>
<dbReference type="Pfam" id="PF00105">
    <property type="entry name" value="zf-C4"/>
    <property type="match status" value="1"/>
</dbReference>
<comment type="similarity">
    <text evidence="9">Belongs to the nuclear hormone receptor family.</text>
</comment>
<dbReference type="GO" id="GO:0005634">
    <property type="term" value="C:nucleus"/>
    <property type="evidence" value="ECO:0007669"/>
    <property type="project" value="UniProtKB-SubCell"/>
</dbReference>
<dbReference type="SUPFAM" id="SSF57716">
    <property type="entry name" value="Glucocorticoid receptor-like (DNA-binding domain)"/>
    <property type="match status" value="1"/>
</dbReference>
<dbReference type="Gene3D" id="1.10.565.10">
    <property type="entry name" value="Retinoid X Receptor"/>
    <property type="match status" value="1"/>
</dbReference>
<dbReference type="PRINTS" id="PR00047">
    <property type="entry name" value="STROIDFINGER"/>
</dbReference>
<feature type="non-terminal residue" evidence="13">
    <location>
        <position position="1"/>
    </location>
</feature>
<evidence type="ECO:0000256" key="3">
    <source>
        <dbReference type="ARBA" id="ARBA00022833"/>
    </source>
</evidence>
<dbReference type="GO" id="GO:0008270">
    <property type="term" value="F:zinc ion binding"/>
    <property type="evidence" value="ECO:0007669"/>
    <property type="project" value="UniProtKB-KW"/>
</dbReference>
<dbReference type="PANTHER" id="PTHR47630:SF6">
    <property type="entry name" value="NUCLEAR HORMONE RECEPTOR FAMILY"/>
    <property type="match status" value="1"/>
</dbReference>